<comment type="caution">
    <text evidence="1">The sequence shown here is derived from an EMBL/GenBank/DDBJ whole genome shotgun (WGS) entry which is preliminary data.</text>
</comment>
<reference evidence="1" key="1">
    <citation type="submission" date="2021-01" db="EMBL/GenBank/DDBJ databases">
        <title>Whole genome shotgun sequence of Actinoplanes cyaneus NBRC 14990.</title>
        <authorList>
            <person name="Komaki H."/>
            <person name="Tamura T."/>
        </authorList>
    </citation>
    <scope>NUCLEOTIDE SEQUENCE</scope>
    <source>
        <strain evidence="1">NBRC 14990</strain>
    </source>
</reference>
<keyword evidence="2" id="KW-1185">Reference proteome</keyword>
<dbReference type="InterPro" id="IPR004027">
    <property type="entry name" value="SEC_C_motif"/>
</dbReference>
<protein>
    <recommendedName>
        <fullName evidence="3">SEC-C motif-containing protein</fullName>
    </recommendedName>
</protein>
<evidence type="ECO:0000313" key="1">
    <source>
        <dbReference type="EMBL" id="GID64437.1"/>
    </source>
</evidence>
<dbReference type="Pfam" id="PF02810">
    <property type="entry name" value="SEC-C"/>
    <property type="match status" value="1"/>
</dbReference>
<name>A0A919IFG7_9ACTN</name>
<gene>
    <name evidence="1" type="ORF">Acy02nite_23180</name>
</gene>
<dbReference type="InterPro" id="IPR011990">
    <property type="entry name" value="TPR-like_helical_dom_sf"/>
</dbReference>
<organism evidence="1 2">
    <name type="scientific">Actinoplanes cyaneus</name>
    <dbReference type="NCBI Taxonomy" id="52696"/>
    <lineage>
        <taxon>Bacteria</taxon>
        <taxon>Bacillati</taxon>
        <taxon>Actinomycetota</taxon>
        <taxon>Actinomycetes</taxon>
        <taxon>Micromonosporales</taxon>
        <taxon>Micromonosporaceae</taxon>
        <taxon>Actinoplanes</taxon>
    </lineage>
</organism>
<dbReference type="Gene3D" id="3.10.450.50">
    <property type="match status" value="1"/>
</dbReference>
<dbReference type="SUPFAM" id="SSF103642">
    <property type="entry name" value="Sec-C motif"/>
    <property type="match status" value="1"/>
</dbReference>
<evidence type="ECO:0008006" key="3">
    <source>
        <dbReference type="Google" id="ProtNLM"/>
    </source>
</evidence>
<dbReference type="RefSeq" id="WP_203739943.1">
    <property type="nucleotide sequence ID" value="NZ_BAAAUC010000007.1"/>
</dbReference>
<dbReference type="AlphaFoldDB" id="A0A919IFG7"/>
<evidence type="ECO:0000313" key="2">
    <source>
        <dbReference type="Proteomes" id="UP000619479"/>
    </source>
</evidence>
<dbReference type="EMBL" id="BOMH01000017">
    <property type="protein sequence ID" value="GID64437.1"/>
    <property type="molecule type" value="Genomic_DNA"/>
</dbReference>
<sequence>MPSETLLTIDDIDAMAYPAQALDDPSPVVAELVAAVEQGRVADDETAAHAYLLSAEITERAGDLAGALAYAEKAATVPGEDGLSRACYAELLVKSGREEEGRAVFEALRPELLEDPHACSYVGEALEACGLATVAQEWLAEAARTLAERTAKGDDDFTAVDTLFAVLTERHRIREDLELPHDDLDGLYHEMEAVADAPELQGQALLYWPEAELAQVLQRWPERADIYGLDWLDHRTNVERTLAGWSSSGVIHIALIPGSMAGLLAFATAEELDPADPETHADYAEQVGETTDGVEWPPQRNAPCWCASGVKYKKCCLPRSRA</sequence>
<dbReference type="SUPFAM" id="SSF48452">
    <property type="entry name" value="TPR-like"/>
    <property type="match status" value="1"/>
</dbReference>
<dbReference type="Proteomes" id="UP000619479">
    <property type="component" value="Unassembled WGS sequence"/>
</dbReference>
<proteinExistence type="predicted"/>
<accession>A0A919IFG7</accession>